<comment type="caution">
    <text evidence="1">The sequence shown here is derived from an EMBL/GenBank/DDBJ whole genome shotgun (WGS) entry which is preliminary data.</text>
</comment>
<sequence>MPWYSSEGSLQYDIGCIGGPSADTLDGLTIEAGPPARFATGPPELLSLGAQELGCPSHLLLLAGASTSKGVAVRAGTNAFTCSRTTVVIIR</sequence>
<dbReference type="EMBL" id="JACGWJ010000634">
    <property type="protein sequence ID" value="KAL0290251.1"/>
    <property type="molecule type" value="Genomic_DNA"/>
</dbReference>
<gene>
    <name evidence="1" type="ORF">Sradi_7054000</name>
</gene>
<name>A0AAW2J6L2_SESRA</name>
<proteinExistence type="predicted"/>
<organism evidence="1">
    <name type="scientific">Sesamum radiatum</name>
    <name type="common">Black benniseed</name>
    <dbReference type="NCBI Taxonomy" id="300843"/>
    <lineage>
        <taxon>Eukaryota</taxon>
        <taxon>Viridiplantae</taxon>
        <taxon>Streptophyta</taxon>
        <taxon>Embryophyta</taxon>
        <taxon>Tracheophyta</taxon>
        <taxon>Spermatophyta</taxon>
        <taxon>Magnoliopsida</taxon>
        <taxon>eudicotyledons</taxon>
        <taxon>Gunneridae</taxon>
        <taxon>Pentapetalae</taxon>
        <taxon>asterids</taxon>
        <taxon>lamiids</taxon>
        <taxon>Lamiales</taxon>
        <taxon>Pedaliaceae</taxon>
        <taxon>Sesamum</taxon>
    </lineage>
</organism>
<reference evidence="1" key="2">
    <citation type="journal article" date="2024" name="Plant">
        <title>Genomic evolution and insights into agronomic trait innovations of Sesamum species.</title>
        <authorList>
            <person name="Miao H."/>
            <person name="Wang L."/>
            <person name="Qu L."/>
            <person name="Liu H."/>
            <person name="Sun Y."/>
            <person name="Le M."/>
            <person name="Wang Q."/>
            <person name="Wei S."/>
            <person name="Zheng Y."/>
            <person name="Lin W."/>
            <person name="Duan Y."/>
            <person name="Cao H."/>
            <person name="Xiong S."/>
            <person name="Wang X."/>
            <person name="Wei L."/>
            <person name="Li C."/>
            <person name="Ma Q."/>
            <person name="Ju M."/>
            <person name="Zhao R."/>
            <person name="Li G."/>
            <person name="Mu C."/>
            <person name="Tian Q."/>
            <person name="Mei H."/>
            <person name="Zhang T."/>
            <person name="Gao T."/>
            <person name="Zhang H."/>
        </authorList>
    </citation>
    <scope>NUCLEOTIDE SEQUENCE</scope>
    <source>
        <strain evidence="1">G02</strain>
    </source>
</reference>
<dbReference type="AlphaFoldDB" id="A0AAW2J6L2"/>
<reference evidence="1" key="1">
    <citation type="submission" date="2020-06" db="EMBL/GenBank/DDBJ databases">
        <authorList>
            <person name="Li T."/>
            <person name="Hu X."/>
            <person name="Zhang T."/>
            <person name="Song X."/>
            <person name="Zhang H."/>
            <person name="Dai N."/>
            <person name="Sheng W."/>
            <person name="Hou X."/>
            <person name="Wei L."/>
        </authorList>
    </citation>
    <scope>NUCLEOTIDE SEQUENCE</scope>
    <source>
        <strain evidence="1">G02</strain>
        <tissue evidence="1">Leaf</tissue>
    </source>
</reference>
<accession>A0AAW2J6L2</accession>
<protein>
    <submittedName>
        <fullName evidence="1">Uncharacterized protein</fullName>
    </submittedName>
</protein>
<evidence type="ECO:0000313" key="1">
    <source>
        <dbReference type="EMBL" id="KAL0290251.1"/>
    </source>
</evidence>